<dbReference type="GO" id="GO:0005789">
    <property type="term" value="C:endoplasmic reticulum membrane"/>
    <property type="evidence" value="ECO:0007669"/>
    <property type="project" value="UniProtKB-SubCell"/>
</dbReference>
<proteinExistence type="inferred from homology"/>
<comment type="similarity">
    <text evidence="8">Belongs to the IRC22 family.</text>
</comment>
<dbReference type="Proteomes" id="UP000076532">
    <property type="component" value="Unassembled WGS sequence"/>
</dbReference>
<evidence type="ECO:0000256" key="8">
    <source>
        <dbReference type="ARBA" id="ARBA00038311"/>
    </source>
</evidence>
<keyword evidence="4" id="KW-0256">Endoplasmic reticulum</keyword>
<comment type="function">
    <text evidence="7">Is probably involved in a pathway contributing to genomic integrity.</text>
</comment>
<dbReference type="EMBL" id="KV417488">
    <property type="protein sequence ID" value="KZP31834.1"/>
    <property type="molecule type" value="Genomic_DNA"/>
</dbReference>
<dbReference type="AlphaFoldDB" id="A0A166UMD9"/>
<evidence type="ECO:0000256" key="9">
    <source>
        <dbReference type="SAM" id="MobiDB-lite"/>
    </source>
</evidence>
<feature type="transmembrane region" description="Helical" evidence="10">
    <location>
        <begin position="160"/>
        <end position="181"/>
    </location>
</feature>
<dbReference type="InterPro" id="IPR005595">
    <property type="entry name" value="TRAP_alpha"/>
</dbReference>
<reference evidence="12 13" key="1">
    <citation type="journal article" date="2016" name="Mol. Biol. Evol.">
        <title>Comparative Genomics of Early-Diverging Mushroom-Forming Fungi Provides Insights into the Origins of Lignocellulose Decay Capabilities.</title>
        <authorList>
            <person name="Nagy L.G."/>
            <person name="Riley R."/>
            <person name="Tritt A."/>
            <person name="Adam C."/>
            <person name="Daum C."/>
            <person name="Floudas D."/>
            <person name="Sun H."/>
            <person name="Yadav J.S."/>
            <person name="Pangilinan J."/>
            <person name="Larsson K.H."/>
            <person name="Matsuura K."/>
            <person name="Barry K."/>
            <person name="Labutti K."/>
            <person name="Kuo R."/>
            <person name="Ohm R.A."/>
            <person name="Bhattacharya S.S."/>
            <person name="Shirouzu T."/>
            <person name="Yoshinaga Y."/>
            <person name="Martin F.M."/>
            <person name="Grigoriev I.V."/>
            <person name="Hibbett D.S."/>
        </authorList>
    </citation>
    <scope>NUCLEOTIDE SEQUENCE [LARGE SCALE GENOMIC DNA]</scope>
    <source>
        <strain evidence="12 13">CBS 109695</strain>
    </source>
</reference>
<dbReference type="Pfam" id="PF03896">
    <property type="entry name" value="TRAP_alpha"/>
    <property type="match status" value="1"/>
</dbReference>
<keyword evidence="6 10" id="KW-0472">Membrane</keyword>
<dbReference type="OrthoDB" id="1926781at2759"/>
<accession>A0A166UMD9</accession>
<comment type="subcellular location">
    <subcellularLocation>
        <location evidence="1">Endoplasmic reticulum membrane</location>
        <topology evidence="1">Single-pass type I membrane protein</topology>
    </subcellularLocation>
</comment>
<sequence length="257" mass="27868">MRIQSLLASTLSVAALLFSVSACESPLGEPTEPEIIVSAAFPESNVFGHVVNGEQNKIFIAVENKSNRNVTLKSISGSFHDVNTNAIVKNASTLQYGIQLLEGTKLQLPYSFYSEFKPGDIRLNIWLDHAVDDVKYRVQAYDSIITVVEPELSIFDFKLLSTYAMVTAMLGALACYAYATFFPQAKKPRKAAVAKVSAPVAVTASTSGGYQEEWIPEHHIKKSKTGGKKKSGVATSGDESALSGVESDAIKKRKSKK</sequence>
<evidence type="ECO:0000256" key="2">
    <source>
        <dbReference type="ARBA" id="ARBA00022692"/>
    </source>
</evidence>
<keyword evidence="3 11" id="KW-0732">Signal</keyword>
<protein>
    <recommendedName>
        <fullName evidence="14">Translocon-associated protein subunit alpha</fullName>
    </recommendedName>
</protein>
<evidence type="ECO:0000256" key="6">
    <source>
        <dbReference type="ARBA" id="ARBA00023136"/>
    </source>
</evidence>
<evidence type="ECO:0000256" key="1">
    <source>
        <dbReference type="ARBA" id="ARBA00004115"/>
    </source>
</evidence>
<feature type="chain" id="PRO_5007880705" description="Translocon-associated protein subunit alpha" evidence="11">
    <location>
        <begin position="23"/>
        <end position="257"/>
    </location>
</feature>
<evidence type="ECO:0000256" key="10">
    <source>
        <dbReference type="SAM" id="Phobius"/>
    </source>
</evidence>
<dbReference type="PROSITE" id="PS51257">
    <property type="entry name" value="PROKAR_LIPOPROTEIN"/>
    <property type="match status" value="1"/>
</dbReference>
<evidence type="ECO:0000313" key="13">
    <source>
        <dbReference type="Proteomes" id="UP000076532"/>
    </source>
</evidence>
<evidence type="ECO:0000256" key="4">
    <source>
        <dbReference type="ARBA" id="ARBA00022824"/>
    </source>
</evidence>
<name>A0A166UMD9_9AGAM</name>
<evidence type="ECO:0008006" key="14">
    <source>
        <dbReference type="Google" id="ProtNLM"/>
    </source>
</evidence>
<feature type="region of interest" description="Disordered" evidence="9">
    <location>
        <begin position="213"/>
        <end position="257"/>
    </location>
</feature>
<dbReference type="PANTHER" id="PTHR12924">
    <property type="entry name" value="TRANSLOCON-ASSOCIATED PROTEIN, ALPHA SUBUNIT"/>
    <property type="match status" value="1"/>
</dbReference>
<organism evidence="12 13">
    <name type="scientific">Athelia psychrophila</name>
    <dbReference type="NCBI Taxonomy" id="1759441"/>
    <lineage>
        <taxon>Eukaryota</taxon>
        <taxon>Fungi</taxon>
        <taxon>Dikarya</taxon>
        <taxon>Basidiomycota</taxon>
        <taxon>Agaricomycotina</taxon>
        <taxon>Agaricomycetes</taxon>
        <taxon>Agaricomycetidae</taxon>
        <taxon>Atheliales</taxon>
        <taxon>Atheliaceae</taxon>
        <taxon>Athelia</taxon>
    </lineage>
</organism>
<evidence type="ECO:0000313" key="12">
    <source>
        <dbReference type="EMBL" id="KZP31834.1"/>
    </source>
</evidence>
<feature type="compositionally biased region" description="Basic residues" evidence="9">
    <location>
        <begin position="219"/>
        <end position="231"/>
    </location>
</feature>
<keyword evidence="13" id="KW-1185">Reference proteome</keyword>
<keyword evidence="5 10" id="KW-1133">Transmembrane helix</keyword>
<feature type="signal peptide" evidence="11">
    <location>
        <begin position="1"/>
        <end position="22"/>
    </location>
</feature>
<evidence type="ECO:0000256" key="5">
    <source>
        <dbReference type="ARBA" id="ARBA00022989"/>
    </source>
</evidence>
<evidence type="ECO:0000256" key="7">
    <source>
        <dbReference type="ARBA" id="ARBA00037565"/>
    </source>
</evidence>
<keyword evidence="2 10" id="KW-0812">Transmembrane</keyword>
<evidence type="ECO:0000256" key="3">
    <source>
        <dbReference type="ARBA" id="ARBA00022729"/>
    </source>
</evidence>
<gene>
    <name evidence="12" type="ORF">FIBSPDRAFT_813520</name>
</gene>
<dbReference type="PANTHER" id="PTHR12924:SF0">
    <property type="entry name" value="TRANSLOCON-ASSOCIATED PROTEIN SUBUNIT ALPHA"/>
    <property type="match status" value="1"/>
</dbReference>
<evidence type="ECO:0000256" key="11">
    <source>
        <dbReference type="SAM" id="SignalP"/>
    </source>
</evidence>